<dbReference type="KEGG" id="chn:A605_02945"/>
<proteinExistence type="predicted"/>
<dbReference type="eggNOG" id="ENOG5031DRZ">
    <property type="taxonomic scope" value="Bacteria"/>
</dbReference>
<dbReference type="AlphaFoldDB" id="M1NJN4"/>
<sequence length="142" mass="15462">MPTGFLVSPDLSHRAVTFELEHANEFLGGVTDDRVSVAFQEDGTTFAALYNPEAKARGAEPNPVASLGRNEAATGNSAFLADPTTAISGPVVFIGAEGQDIGLDDIERIRDGIRAVRTYREDNEDEYRYWRAAVLNLGRFDV</sequence>
<dbReference type="EMBL" id="CP003697">
    <property type="protein sequence ID" value="AGF71603.1"/>
    <property type="molecule type" value="Genomic_DNA"/>
</dbReference>
<name>M1NJN4_9CORY</name>
<protein>
    <submittedName>
        <fullName evidence="1">Uncharacterized protein</fullName>
    </submittedName>
</protein>
<dbReference type="HOGENOM" id="CLU_1831792_0_0_11"/>
<reference evidence="1 2" key="1">
    <citation type="journal article" date="2012" name="Stand. Genomic Sci.">
        <title>Genome sequence of the halotolerant bacterium Corynebacterium halotolerans type strain YIM 70093(T) (= DSM 44683(T)).</title>
        <authorList>
            <person name="Ruckert C."/>
            <person name="Albersmeier A."/>
            <person name="Al-Dilaimi A."/>
            <person name="Niehaus K."/>
            <person name="Szczepanowski R."/>
            <person name="Kalinowski J."/>
        </authorList>
    </citation>
    <scope>NUCLEOTIDE SEQUENCE [LARGE SCALE GENOMIC DNA]</scope>
    <source>
        <strain evidence="1">YIM 70093</strain>
    </source>
</reference>
<gene>
    <name evidence="1" type="ORF">A605_02945</name>
</gene>
<dbReference type="RefSeq" id="WP_015400023.1">
    <property type="nucleotide sequence ID" value="NC_020302.1"/>
</dbReference>
<organism evidence="1 2">
    <name type="scientific">Corynebacterium halotolerans YIM 70093 = DSM 44683</name>
    <dbReference type="NCBI Taxonomy" id="1121362"/>
    <lineage>
        <taxon>Bacteria</taxon>
        <taxon>Bacillati</taxon>
        <taxon>Actinomycetota</taxon>
        <taxon>Actinomycetes</taxon>
        <taxon>Mycobacteriales</taxon>
        <taxon>Corynebacteriaceae</taxon>
        <taxon>Corynebacterium</taxon>
    </lineage>
</organism>
<keyword evidence="2" id="KW-1185">Reference proteome</keyword>
<evidence type="ECO:0000313" key="1">
    <source>
        <dbReference type="EMBL" id="AGF71603.1"/>
    </source>
</evidence>
<accession>M1NJN4</accession>
<dbReference type="OrthoDB" id="4415348at2"/>
<dbReference type="Proteomes" id="UP000011723">
    <property type="component" value="Chromosome"/>
</dbReference>
<dbReference type="PATRIC" id="fig|1121362.3.peg.591"/>
<evidence type="ECO:0000313" key="2">
    <source>
        <dbReference type="Proteomes" id="UP000011723"/>
    </source>
</evidence>
<dbReference type="STRING" id="1121362.A605_02945"/>